<dbReference type="SMART" id="SM00360">
    <property type="entry name" value="RRM"/>
    <property type="match status" value="1"/>
</dbReference>
<dbReference type="AlphaFoldDB" id="A0AAV3NPJ7"/>
<comment type="caution">
    <text evidence="11">The sequence shown here is derived from an EMBL/GenBank/DDBJ whole genome shotgun (WGS) entry which is preliminary data.</text>
</comment>
<dbReference type="SUPFAM" id="SSF54928">
    <property type="entry name" value="RNA-binding domain, RBD"/>
    <property type="match status" value="1"/>
</dbReference>
<keyword evidence="12" id="KW-1185">Reference proteome</keyword>
<dbReference type="InterPro" id="IPR000571">
    <property type="entry name" value="Znf_CCCH"/>
</dbReference>
<dbReference type="GO" id="GO:0008270">
    <property type="term" value="F:zinc ion binding"/>
    <property type="evidence" value="ECO:0007669"/>
    <property type="project" value="UniProtKB-KW"/>
</dbReference>
<evidence type="ECO:0000256" key="6">
    <source>
        <dbReference type="PROSITE-ProRule" id="PRU00176"/>
    </source>
</evidence>
<dbReference type="Gene3D" id="3.30.70.330">
    <property type="match status" value="1"/>
</dbReference>
<keyword evidence="4 6" id="KW-0694">RNA-binding</keyword>
<dbReference type="Pfam" id="PF00076">
    <property type="entry name" value="RRM_1"/>
    <property type="match status" value="1"/>
</dbReference>
<evidence type="ECO:0000259" key="9">
    <source>
        <dbReference type="PROSITE" id="PS50102"/>
    </source>
</evidence>
<evidence type="ECO:0000313" key="11">
    <source>
        <dbReference type="EMBL" id="GAA0141299.1"/>
    </source>
</evidence>
<keyword evidence="1 7" id="KW-0479">Metal-binding</keyword>
<dbReference type="InterPro" id="IPR034365">
    <property type="entry name" value="AtC3H46-like_RRM"/>
</dbReference>
<evidence type="ECO:0000256" key="5">
    <source>
        <dbReference type="ARBA" id="ARBA00023125"/>
    </source>
</evidence>
<reference evidence="11 12" key="1">
    <citation type="submission" date="2024-01" db="EMBL/GenBank/DDBJ databases">
        <title>The complete chloroplast genome sequence of Lithospermum erythrorhizon: insights into the phylogenetic relationship among Boraginaceae species and the maternal lineages of purple gromwells.</title>
        <authorList>
            <person name="Okada T."/>
            <person name="Watanabe K."/>
        </authorList>
    </citation>
    <scope>NUCLEOTIDE SEQUENCE [LARGE SCALE GENOMIC DNA]</scope>
</reference>
<dbReference type="EMBL" id="BAABME010000268">
    <property type="protein sequence ID" value="GAA0141299.1"/>
    <property type="molecule type" value="Genomic_DNA"/>
</dbReference>
<evidence type="ECO:0000256" key="2">
    <source>
        <dbReference type="ARBA" id="ARBA00022771"/>
    </source>
</evidence>
<evidence type="ECO:0000256" key="8">
    <source>
        <dbReference type="SAM" id="MobiDB-lite"/>
    </source>
</evidence>
<dbReference type="FunFam" id="3.30.70.330:FF:000678">
    <property type="entry name" value="zinc finger CCCH domain-containing protein 53-like isoform X2"/>
    <property type="match status" value="1"/>
</dbReference>
<keyword evidence="3 7" id="KW-0862">Zinc</keyword>
<organism evidence="11 12">
    <name type="scientific">Lithospermum erythrorhizon</name>
    <name type="common">Purple gromwell</name>
    <name type="synonym">Lithospermum officinale var. erythrorhizon</name>
    <dbReference type="NCBI Taxonomy" id="34254"/>
    <lineage>
        <taxon>Eukaryota</taxon>
        <taxon>Viridiplantae</taxon>
        <taxon>Streptophyta</taxon>
        <taxon>Embryophyta</taxon>
        <taxon>Tracheophyta</taxon>
        <taxon>Spermatophyta</taxon>
        <taxon>Magnoliopsida</taxon>
        <taxon>eudicotyledons</taxon>
        <taxon>Gunneridae</taxon>
        <taxon>Pentapetalae</taxon>
        <taxon>asterids</taxon>
        <taxon>lamiids</taxon>
        <taxon>Boraginales</taxon>
        <taxon>Boraginaceae</taxon>
        <taxon>Boraginoideae</taxon>
        <taxon>Lithospermeae</taxon>
        <taxon>Lithospermum</taxon>
    </lineage>
</organism>
<keyword evidence="5" id="KW-0238">DNA-binding</keyword>
<dbReference type="GO" id="GO:0003677">
    <property type="term" value="F:DNA binding"/>
    <property type="evidence" value="ECO:0007669"/>
    <property type="project" value="UniProtKB-KW"/>
</dbReference>
<dbReference type="InterPro" id="IPR035979">
    <property type="entry name" value="RBD_domain_sf"/>
</dbReference>
<sequence length="637" mass="70796">MDTYDATKMILERIQSLDPENASKIMGYILIQDLGDKELIRLAHGPENNLVSLINQANSFLRPLNASKFVLSSQKIMVPNGENNGFCSYNHGQLKSPNLSCSNGFSRKSPVADIGNINSFESSLASDEFLGNLHVPKQLSYKFDEFISHSSVMSPSGGNDSVIWNHEDHFAPHASPFHRRSCSVNDAYLFEDRDSGGQNGNLLGGWRPCMYFARGFCKNGGSCKFSHTFDASNGDVALVGSLKNMEEFEWLRMKAIQQQKLAAASELIATGPRHSFPYKRSTAAAFMGEEFHNMNSISVMGSDCNSTSRQIYLTFPADSAFTEEDVSKYFSMYGLVQDVRIPYQQKRMFGFVTFVYPETVTLILAKGNPHFVCDSRVLVKPYKEKGKVAEKKLQRHQLDLLERGEFPACLSPTGFDAREPYDFPFGGRAFYNAKEMMLKNKLEEQAELQQAIELQGRRLTNMHLMELKNNYNNHQSRPSFSPAFPMTSRHKTHPQMFQNVVQPSAGVDVEVEQANLTGLDYGNDSVDDVIKKDTNEASGTSDENNDCEGGSGGAKVKLKDADLQESLEHILPDSLFASPTKTVIEQRSLTESVPTETGATYKAALSSTCTTLGTVESVKSCHFQMLRIPSGQGVVEM</sequence>
<dbReference type="PANTHER" id="PTHR24009:SF11">
    <property type="entry name" value="ZINC FINGER CCCH DOMAIN-CONTAINING PROTEIN 53-LIKE"/>
    <property type="match status" value="1"/>
</dbReference>
<dbReference type="GO" id="GO:0003723">
    <property type="term" value="F:RNA binding"/>
    <property type="evidence" value="ECO:0007669"/>
    <property type="project" value="UniProtKB-UniRule"/>
</dbReference>
<evidence type="ECO:0000256" key="4">
    <source>
        <dbReference type="ARBA" id="ARBA00022884"/>
    </source>
</evidence>
<accession>A0AAV3NPJ7</accession>
<protein>
    <submittedName>
        <fullName evidence="11">RNA metabolism protein</fullName>
    </submittedName>
</protein>
<dbReference type="InterPro" id="IPR000504">
    <property type="entry name" value="RRM_dom"/>
</dbReference>
<dbReference type="PANTHER" id="PTHR24009">
    <property type="entry name" value="RNA-BINDING (RRM/RBD/RNP MOTIFS)"/>
    <property type="match status" value="1"/>
</dbReference>
<dbReference type="Proteomes" id="UP001454036">
    <property type="component" value="Unassembled WGS sequence"/>
</dbReference>
<feature type="domain" description="RRM" evidence="9">
    <location>
        <begin position="309"/>
        <end position="385"/>
    </location>
</feature>
<feature type="domain" description="C3H1-type" evidence="10">
    <location>
        <begin position="208"/>
        <end position="230"/>
    </location>
</feature>
<evidence type="ECO:0000256" key="1">
    <source>
        <dbReference type="ARBA" id="ARBA00022723"/>
    </source>
</evidence>
<gene>
    <name evidence="11" type="ORF">LIER_02474</name>
</gene>
<keyword evidence="2 7" id="KW-0863">Zinc-finger</keyword>
<evidence type="ECO:0000256" key="7">
    <source>
        <dbReference type="PROSITE-ProRule" id="PRU00723"/>
    </source>
</evidence>
<dbReference type="InterPro" id="IPR056276">
    <property type="entry name" value="AtC3H46-like_PABC-like"/>
</dbReference>
<dbReference type="CDD" id="cd12458">
    <property type="entry name" value="RRM_AtC3H46_like"/>
    <property type="match status" value="1"/>
</dbReference>
<dbReference type="InterPro" id="IPR012677">
    <property type="entry name" value="Nucleotide-bd_a/b_plait_sf"/>
</dbReference>
<dbReference type="Pfam" id="PF00642">
    <property type="entry name" value="zf-CCCH"/>
    <property type="match status" value="1"/>
</dbReference>
<evidence type="ECO:0000313" key="12">
    <source>
        <dbReference type="Proteomes" id="UP001454036"/>
    </source>
</evidence>
<evidence type="ECO:0000259" key="10">
    <source>
        <dbReference type="PROSITE" id="PS50103"/>
    </source>
</evidence>
<proteinExistence type="predicted"/>
<name>A0AAV3NPJ7_LITER</name>
<dbReference type="PROSITE" id="PS50102">
    <property type="entry name" value="RRM"/>
    <property type="match status" value="1"/>
</dbReference>
<feature type="zinc finger region" description="C3H1-type" evidence="7">
    <location>
        <begin position="208"/>
        <end position="230"/>
    </location>
</feature>
<dbReference type="SMART" id="SM00356">
    <property type="entry name" value="ZnF_C3H1"/>
    <property type="match status" value="1"/>
</dbReference>
<dbReference type="Pfam" id="PF23182">
    <property type="entry name" value="PABC_AtC3H46"/>
    <property type="match status" value="1"/>
</dbReference>
<feature type="region of interest" description="Disordered" evidence="8">
    <location>
        <begin position="534"/>
        <end position="554"/>
    </location>
</feature>
<dbReference type="PROSITE" id="PS50103">
    <property type="entry name" value="ZF_C3H1"/>
    <property type="match status" value="1"/>
</dbReference>
<evidence type="ECO:0000256" key="3">
    <source>
        <dbReference type="ARBA" id="ARBA00022833"/>
    </source>
</evidence>
<dbReference type="Gene3D" id="1.20.120.1350">
    <property type="entry name" value="Pneumovirus matrix protein 2 (M2), zinc-binding domain"/>
    <property type="match status" value="1"/>
</dbReference>